<dbReference type="PANTHER" id="PTHR11136:SF0">
    <property type="entry name" value="DIHYDROFOLATE SYNTHETASE-RELATED"/>
    <property type="match status" value="1"/>
</dbReference>
<dbReference type="AlphaFoldDB" id="A0A1H6PVY0"/>
<dbReference type="Proteomes" id="UP000182444">
    <property type="component" value="Chromosome 1A"/>
</dbReference>
<dbReference type="VEuPathDB" id="FungiDB:YALI0_A10032g"/>
<dbReference type="PROSITE" id="PS01012">
    <property type="entry name" value="FOLYLPOLYGLU_SYNT_2"/>
    <property type="match status" value="1"/>
</dbReference>
<keyword evidence="6" id="KW-0460">Magnesium</keyword>
<dbReference type="FunFam" id="3.40.1190.10:FF:000010">
    <property type="entry name" value="Dihydrofolate synthetase"/>
    <property type="match status" value="1"/>
</dbReference>
<dbReference type="InterPro" id="IPR036565">
    <property type="entry name" value="Mur-like_cat_sf"/>
</dbReference>
<keyword evidence="5" id="KW-0067">ATP-binding</keyword>
<evidence type="ECO:0000256" key="3">
    <source>
        <dbReference type="ARBA" id="ARBA00022723"/>
    </source>
</evidence>
<dbReference type="SUPFAM" id="SSF53244">
    <property type="entry name" value="MurD-like peptide ligases, peptide-binding domain"/>
    <property type="match status" value="1"/>
</dbReference>
<evidence type="ECO:0000313" key="9">
    <source>
        <dbReference type="Proteomes" id="UP000182444"/>
    </source>
</evidence>
<evidence type="ECO:0000256" key="1">
    <source>
        <dbReference type="ARBA" id="ARBA00008276"/>
    </source>
</evidence>
<dbReference type="EMBL" id="KZ859061">
    <property type="protein sequence ID" value="RDW23860.1"/>
    <property type="molecule type" value="Genomic_DNA"/>
</dbReference>
<dbReference type="InterPro" id="IPR001645">
    <property type="entry name" value="Folylpolyglutamate_synth"/>
</dbReference>
<comment type="similarity">
    <text evidence="1">Belongs to the folylpolyglutamate synthase family.</text>
</comment>
<dbReference type="Proteomes" id="UP000256601">
    <property type="component" value="Unassembled WGS sequence"/>
</dbReference>
<dbReference type="UniPathway" id="UPA00850"/>
<evidence type="ECO:0000313" key="8">
    <source>
        <dbReference type="EMBL" id="RDW23860.1"/>
    </source>
</evidence>
<name>A0A1H6PVY0_YARLL</name>
<evidence type="ECO:0000256" key="5">
    <source>
        <dbReference type="ARBA" id="ARBA00022840"/>
    </source>
</evidence>
<reference evidence="7 9" key="1">
    <citation type="journal article" date="2016" name="PLoS ONE">
        <title>Sequence Assembly of Yarrowia lipolytica Strain W29/CLIB89 Shows Transposable Element Diversity.</title>
        <authorList>
            <person name="Magnan C."/>
            <person name="Yu J."/>
            <person name="Chang I."/>
            <person name="Jahn E."/>
            <person name="Kanomata Y."/>
            <person name="Wu J."/>
            <person name="Zeller M."/>
            <person name="Oakes M."/>
            <person name="Baldi P."/>
            <person name="Sandmeyer S."/>
        </authorList>
    </citation>
    <scope>NUCLEOTIDE SEQUENCE [LARGE SCALE GENOMIC DNA]</scope>
    <source>
        <strain evidence="7">CLIB89</strain>
        <strain evidence="9">CLIB89(W29)</strain>
    </source>
</reference>
<dbReference type="SUPFAM" id="SSF53623">
    <property type="entry name" value="MurD-like peptide ligases, catalytic domain"/>
    <property type="match status" value="1"/>
</dbReference>
<dbReference type="PIRSF" id="PIRSF001563">
    <property type="entry name" value="Folylpolyglu_synth"/>
    <property type="match status" value="1"/>
</dbReference>
<sequence length="406" mass="43853">MIDLGLSRISRLLKLLGNPQNRFKAVHVAGTNGKGSICAYISSVLTVSHIKTGRFTSPHLAYVWDCITIDGKAVEKSDFLSAKAKICEVAKNGKLEPTEFEMLTATAFELFMEHSVEIAVVEVGLGGRLDATNVLCPENVLVSVISRVGMDHEGFLGDNLRAIAKEKAGIAKIGVPLILDGYNDPDAKMGVRDVAEYVTEVTESGTDSYRSDFGPLEPSLSPLKGTYQAENLAAAVDALEIVAQSYPQVQRDSVVAGISATEWPGRLQMCHYKSREVLLDGAHNPQAARLLGEYIDVSMRNEPSNNHITFILGFSEGKNVSEIVQEFVRSGDTVITTGFSAVEGMPWVKSETHENILKGLQGLENVDIVDAGGIQVALEKAAGRDTPIVVCGSLYLVADYVRLEGR</sequence>
<dbReference type="VEuPathDB" id="FungiDB:YALI1_A09911g"/>
<accession>A0A1H6PVY0</accession>
<keyword evidence="4" id="KW-0547">Nucleotide-binding</keyword>
<evidence type="ECO:0000313" key="7">
    <source>
        <dbReference type="EMBL" id="AOW00471.1"/>
    </source>
</evidence>
<evidence type="ECO:0000256" key="4">
    <source>
        <dbReference type="ARBA" id="ARBA00022741"/>
    </source>
</evidence>
<dbReference type="KEGG" id="yli:2905762"/>
<dbReference type="GO" id="GO:0005739">
    <property type="term" value="C:mitochondrion"/>
    <property type="evidence" value="ECO:0007669"/>
    <property type="project" value="TreeGrafter"/>
</dbReference>
<gene>
    <name evidence="8" type="ORF">B0I71DRAFT_135246</name>
    <name evidence="7" type="ORF">YALI1_A09911g</name>
</gene>
<evidence type="ECO:0000313" key="10">
    <source>
        <dbReference type="Proteomes" id="UP000256601"/>
    </source>
</evidence>
<dbReference type="Gene3D" id="3.40.1190.10">
    <property type="entry name" value="Mur-like, catalytic domain"/>
    <property type="match status" value="1"/>
</dbReference>
<dbReference type="EMBL" id="CP017553">
    <property type="protein sequence ID" value="AOW00471.1"/>
    <property type="molecule type" value="Genomic_DNA"/>
</dbReference>
<keyword evidence="2 8" id="KW-0436">Ligase</keyword>
<dbReference type="eggNOG" id="KOG2525">
    <property type="taxonomic scope" value="Eukaryota"/>
</dbReference>
<dbReference type="PANTHER" id="PTHR11136">
    <property type="entry name" value="FOLYLPOLYGLUTAMATE SYNTHASE-RELATED"/>
    <property type="match status" value="1"/>
</dbReference>
<dbReference type="GO" id="GO:0005829">
    <property type="term" value="C:cytosol"/>
    <property type="evidence" value="ECO:0007669"/>
    <property type="project" value="TreeGrafter"/>
</dbReference>
<organism evidence="7 9">
    <name type="scientific">Yarrowia lipolytica</name>
    <name type="common">Candida lipolytica</name>
    <dbReference type="NCBI Taxonomy" id="4952"/>
    <lineage>
        <taxon>Eukaryota</taxon>
        <taxon>Fungi</taxon>
        <taxon>Dikarya</taxon>
        <taxon>Ascomycota</taxon>
        <taxon>Saccharomycotina</taxon>
        <taxon>Dipodascomycetes</taxon>
        <taxon>Dipodascales</taxon>
        <taxon>Dipodascales incertae sedis</taxon>
        <taxon>Yarrowia</taxon>
    </lineage>
</organism>
<evidence type="ECO:0000256" key="6">
    <source>
        <dbReference type="ARBA" id="ARBA00022842"/>
    </source>
</evidence>
<dbReference type="InterPro" id="IPR018109">
    <property type="entry name" value="Folylpolyglutamate_synth_CS"/>
</dbReference>
<keyword evidence="3" id="KW-0479">Metal-binding</keyword>
<dbReference type="InterPro" id="IPR036615">
    <property type="entry name" value="Mur_ligase_C_dom_sf"/>
</dbReference>
<dbReference type="GO" id="GO:0004326">
    <property type="term" value="F:tetrahydrofolylpolyglutamate synthase activity"/>
    <property type="evidence" value="ECO:0007669"/>
    <property type="project" value="InterPro"/>
</dbReference>
<dbReference type="OrthoDB" id="5212574at2759"/>
<proteinExistence type="inferred from homology"/>
<dbReference type="GO" id="GO:0005524">
    <property type="term" value="F:ATP binding"/>
    <property type="evidence" value="ECO:0007669"/>
    <property type="project" value="UniProtKB-KW"/>
</dbReference>
<reference evidence="8 10" key="2">
    <citation type="submission" date="2018-07" db="EMBL/GenBank/DDBJ databases">
        <title>Draft Genome Assemblies for Five Robust Yarrowia lipolytica Strains Exhibiting High Lipid Production and Pentose Sugar Utilization and Sugar Alcohol Secretion from Undetoxified Lignocellulosic Biomass Hydrolysates.</title>
        <authorList>
            <consortium name="DOE Joint Genome Institute"/>
            <person name="Walker C."/>
            <person name="Ryu S."/>
            <person name="Na H."/>
            <person name="Zane M."/>
            <person name="LaButti K."/>
            <person name="Lipzen A."/>
            <person name="Haridas S."/>
            <person name="Barry K."/>
            <person name="Grigoriev I.V."/>
            <person name="Quarterman J."/>
            <person name="Slininger P."/>
            <person name="Dien B."/>
            <person name="Trinh C.T."/>
        </authorList>
    </citation>
    <scope>NUCLEOTIDE SEQUENCE [LARGE SCALE GENOMIC DNA]</scope>
    <source>
        <strain evidence="8 10">YB392</strain>
    </source>
</reference>
<evidence type="ECO:0000256" key="2">
    <source>
        <dbReference type="ARBA" id="ARBA00022598"/>
    </source>
</evidence>
<dbReference type="GO" id="GO:0046872">
    <property type="term" value="F:metal ion binding"/>
    <property type="evidence" value="ECO:0007669"/>
    <property type="project" value="UniProtKB-KW"/>
</dbReference>
<dbReference type="GO" id="GO:0008841">
    <property type="term" value="F:dihydrofolate synthase activity"/>
    <property type="evidence" value="ECO:0007669"/>
    <property type="project" value="TreeGrafter"/>
</dbReference>
<protein>
    <submittedName>
        <fullName evidence="8">Mur ligase</fullName>
    </submittedName>
</protein>
<dbReference type="Gene3D" id="3.90.190.20">
    <property type="entry name" value="Mur ligase, C-terminal domain"/>
    <property type="match status" value="1"/>
</dbReference>
<dbReference type="NCBIfam" id="TIGR01499">
    <property type="entry name" value="folC"/>
    <property type="match status" value="1"/>
</dbReference>